<sequence>MHAPQTLVLNRVLDGMAGKRTNAKWAAIGSCSADTSLRNINDLLARRALRKLAGGGRCTG</sequence>
<dbReference type="Proteomes" id="UP000185911">
    <property type="component" value="Unassembled WGS sequence"/>
</dbReference>
<gene>
    <name evidence="1" type="ORF">BLL52_3910</name>
</gene>
<dbReference type="STRING" id="81479.RA876_13315"/>
<name>A0A1Q8YBB7_9BURK</name>
<reference evidence="1 2" key="1">
    <citation type="submission" date="2017-01" db="EMBL/GenBank/DDBJ databases">
        <title>Genome sequence of Rhodoferax antarcticus ANT.BR, a psychrophilic purple nonsulfur bacterium from an Antarctic microbial mat.</title>
        <authorList>
            <person name="Baker J."/>
            <person name="Riester C."/>
            <person name="Skinner B."/>
            <person name="Newell A."/>
            <person name="Swingley W."/>
            <person name="Madigan M."/>
            <person name="Jung D."/>
            <person name="Asao M."/>
            <person name="Chen M."/>
            <person name="Loughlin P."/>
            <person name="Pan H."/>
            <person name="Lin S."/>
            <person name="Li N."/>
            <person name="Shaw J."/>
            <person name="Prado M."/>
            <person name="Sherman C."/>
            <person name="Li X."/>
            <person name="Tang J."/>
            <person name="Blankenship R."/>
            <person name="Zhao T."/>
            <person name="Touchman J."/>
            <person name="Sattley M."/>
        </authorList>
    </citation>
    <scope>NUCLEOTIDE SEQUENCE [LARGE SCALE GENOMIC DNA]</scope>
    <source>
        <strain evidence="1 2">ANT.BR</strain>
    </source>
</reference>
<protein>
    <submittedName>
        <fullName evidence="1">Uncharacterized protein</fullName>
    </submittedName>
</protein>
<accession>A0A1Q8YBB7</accession>
<organism evidence="1 2">
    <name type="scientific">Rhodoferax antarcticus ANT.BR</name>
    <dbReference type="NCBI Taxonomy" id="1111071"/>
    <lineage>
        <taxon>Bacteria</taxon>
        <taxon>Pseudomonadati</taxon>
        <taxon>Pseudomonadota</taxon>
        <taxon>Betaproteobacteria</taxon>
        <taxon>Burkholderiales</taxon>
        <taxon>Comamonadaceae</taxon>
        <taxon>Rhodoferax</taxon>
    </lineage>
</organism>
<evidence type="ECO:0000313" key="1">
    <source>
        <dbReference type="EMBL" id="OLP05090.1"/>
    </source>
</evidence>
<keyword evidence="2" id="KW-1185">Reference proteome</keyword>
<evidence type="ECO:0000313" key="2">
    <source>
        <dbReference type="Proteomes" id="UP000185911"/>
    </source>
</evidence>
<comment type="caution">
    <text evidence="1">The sequence shown here is derived from an EMBL/GenBank/DDBJ whole genome shotgun (WGS) entry which is preliminary data.</text>
</comment>
<dbReference type="RefSeq" id="WP_075587957.1">
    <property type="nucleotide sequence ID" value="NZ_MSYM01000018.1"/>
</dbReference>
<dbReference type="AlphaFoldDB" id="A0A1Q8YBB7"/>
<proteinExistence type="predicted"/>
<dbReference type="EMBL" id="MSYM01000018">
    <property type="protein sequence ID" value="OLP05090.1"/>
    <property type="molecule type" value="Genomic_DNA"/>
</dbReference>